<reference evidence="3" key="1">
    <citation type="submission" date="2013-07" db="EMBL/GenBank/DDBJ databases">
        <title>The genome of Eucalyptus grandis.</title>
        <authorList>
            <person name="Schmutz J."/>
            <person name="Hayes R."/>
            <person name="Myburg A."/>
            <person name="Tuskan G."/>
            <person name="Grattapaglia D."/>
            <person name="Rokhsar D.S."/>
        </authorList>
    </citation>
    <scope>NUCLEOTIDE SEQUENCE</scope>
    <source>
        <tissue evidence="3">Leaf extractions</tissue>
    </source>
</reference>
<keyword evidence="1" id="KW-0472">Membrane</keyword>
<sequence>MAGAGALSVSGHPDKVAYSIRRRLEGLSPLSECCIFTIPKMLRQTNKEAYTPQVIAIGPYHRSSESLKLMEDHKLLYLQDFLRHRENQSLSLEDCTQTVKSLEDKIRRCYDKQIDLNSDQFTEMILLDSAFVIELLQKWERHEWRGTDRIFHRPWMLSDVCRDMALLENQIPFFVVQKLFDKASQTAQNTNKLLELVCSFFKPATGMKNMLRSVRPSDVRHFVDVIRRTFIPPESIMTRFIPPESIMTSYNNREERKFSPSAIDLVAAGVKLRRGESEHMLDIKSEHMLDIKFENGVLEIPQLYICDLTESYFRNIIAFDYLYHKKDRYVIDYMEFMDHLVDTSSDAKLLIDKGIIKNRLGSKEAVADLINASCKEVTPSEPKSYLRSISHDLVKHCEKPHNKWKATFKHDYCSSPWVVISVIAAVVLLLLTVVQTVFSVPSLK</sequence>
<dbReference type="PANTHER" id="PTHR31170">
    <property type="entry name" value="BNAC04G53230D PROTEIN"/>
    <property type="match status" value="1"/>
</dbReference>
<dbReference type="AlphaFoldDB" id="A0A058ZRD1"/>
<gene>
    <name evidence="3" type="ORF">EUGRSUZ_L02195</name>
</gene>
<reference evidence="2" key="4">
    <citation type="submission" date="2023-07" db="EMBL/GenBank/DDBJ databases">
        <authorList>
            <person name="Myburg A.A."/>
            <person name="Grattapaglia D."/>
            <person name="Tuskan G.A."/>
            <person name="Hellsten U."/>
            <person name="Hayes R.D."/>
            <person name="Grimwood J."/>
            <person name="Jenkins J."/>
            <person name="Lindquist E."/>
            <person name="Tice H."/>
            <person name="Bauer D."/>
            <person name="Goodstein D.M."/>
            <person name="Dubchak I."/>
            <person name="Poliakov A."/>
            <person name="Mizrachi E."/>
            <person name="Kullan A.R."/>
            <person name="Hussey S.G."/>
            <person name="Pinard D."/>
            <person name="Van D.M."/>
            <person name="Singh P."/>
            <person name="Van J.I."/>
            <person name="Silva-Junior O.B."/>
            <person name="Togawa R.C."/>
            <person name="Pappas M.R."/>
            <person name="Faria D.A."/>
            <person name="Sansaloni C.P."/>
            <person name="Petroli C.D."/>
            <person name="Yang X."/>
            <person name="Ranjan P."/>
            <person name="Tschaplinski T.J."/>
            <person name="Ye C.Y."/>
            <person name="Li T."/>
            <person name="Sterck L."/>
            <person name="Vanneste K."/>
            <person name="Murat F."/>
            <person name="Soler M."/>
            <person name="Clemente H.S."/>
            <person name="Saidi N."/>
            <person name="Cassan-Wang H."/>
            <person name="Dunand C."/>
            <person name="Hefer C.A."/>
            <person name="Bornberg-Bauer E."/>
            <person name="Kersting A.R."/>
            <person name="Vining K."/>
            <person name="Amarasinghe V."/>
            <person name="Ranik M."/>
            <person name="Naithani S."/>
            <person name="Elser J."/>
            <person name="Boyd A.E."/>
            <person name="Liston A."/>
            <person name="Spatafora J.W."/>
            <person name="Dharmwardhana P."/>
            <person name="Raja R."/>
            <person name="Sullivan C."/>
            <person name="Romanel E."/>
            <person name="Alves-Ferreira M."/>
            <person name="Kulheim C."/>
            <person name="Foley W."/>
            <person name="Carocha V."/>
            <person name="Paiva J."/>
            <person name="Kudrna D."/>
            <person name="Brommonschenkel S.H."/>
            <person name="Pasquali G."/>
            <person name="Byrne M."/>
            <person name="Rigault P."/>
            <person name="Tibbits J."/>
            <person name="Spokevicius A."/>
            <person name="Jones R.C."/>
            <person name="Steane D.A."/>
            <person name="Vaillancourt R.E."/>
            <person name="Potts B.M."/>
            <person name="Joubert F."/>
            <person name="Barry K."/>
            <person name="Pappas G.J."/>
            <person name="Strauss S.H."/>
            <person name="Jaiswal P."/>
            <person name="Grima-Pettenati J."/>
            <person name="Salse J."/>
            <person name="Van D.P."/>
            <person name="Rokhsar D.S."/>
            <person name="Schmutz J."/>
        </authorList>
    </citation>
    <scope>NUCLEOTIDE SEQUENCE</scope>
    <source>
        <tissue evidence="2">Leaf extractions</tissue>
    </source>
</reference>
<dbReference type="STRING" id="71139.A0A058ZRD1"/>
<reference evidence="2" key="3">
    <citation type="submission" date="2023-04" db="EMBL/GenBank/DDBJ databases">
        <title>WGS assembly of Eucalyptus grandis.</title>
        <authorList>
            <person name="Myburg A."/>
            <person name="Grattapaglia D."/>
            <person name="Tuskan G."/>
            <person name="Hellsten U."/>
            <person name="Hayes R."/>
            <person name="Grimwood J."/>
            <person name="Jenkins J."/>
            <person name="Lindquist E."/>
            <person name="Tice H."/>
            <person name="Bauer D."/>
            <person name="Goodstein D."/>
            <person name="Dubchak I."/>
            <person name="Poliakov A."/>
            <person name="Mizrachi E."/>
            <person name="Kullan A."/>
            <person name="Hussey S."/>
            <person name="Pinard D."/>
            <person name="Van D."/>
            <person name="Singh P."/>
            <person name="Van J."/>
            <person name="Silva-Junior O."/>
            <person name="Togawa R."/>
            <person name="Pappas M."/>
            <person name="Faria D."/>
            <person name="Sansaloni C."/>
            <person name="Petroli C."/>
            <person name="Yang X."/>
            <person name="Ranjan P."/>
            <person name="Tschaplinski T."/>
            <person name="Ye C."/>
            <person name="Li T."/>
            <person name="Sterck L."/>
            <person name="Vanneste K."/>
            <person name="Murat F."/>
            <person name="Soler M."/>
            <person name="Clemente H."/>
            <person name="Saidi N."/>
            <person name="Cassan-Wang H."/>
            <person name="Dunand C."/>
            <person name="Hefer C."/>
            <person name="Bornberg-Bauer E."/>
            <person name="Kersting A."/>
            <person name="Vining K."/>
            <person name="Amarasinghe V."/>
            <person name="Ranik M."/>
            <person name="Naithani S."/>
            <person name="Elser J."/>
            <person name="Boyd A."/>
            <person name="Liston A."/>
            <person name="Spatafora J."/>
            <person name="Dharmwardhana P."/>
            <person name="Raja R."/>
            <person name="Sullivan C."/>
            <person name="Romanel E."/>
            <person name="Alves-Ferreira M."/>
            <person name="Kulheim C."/>
            <person name="Foley W."/>
            <person name="Carocha V."/>
            <person name="Paiva J."/>
            <person name="Kudrna D."/>
            <person name="Brommonschenkel S."/>
            <person name="Pasquali G."/>
            <person name="Byrne M."/>
            <person name="Rigault P."/>
            <person name="Tibbits J."/>
            <person name="Spokevicius A."/>
            <person name="Jones R."/>
            <person name="Steane D."/>
            <person name="Vaillancourt R."/>
            <person name="Potts B."/>
            <person name="Joubert F."/>
            <person name="Barry K."/>
            <person name="Pappas G."/>
            <person name="Strauss S."/>
            <person name="Jaiswal P."/>
            <person name="Grima-Pettenati J."/>
            <person name="Salse J."/>
            <person name="Van D."/>
            <person name="Rokhsar D."/>
            <person name="Schmutz J."/>
        </authorList>
    </citation>
    <scope>NUCLEOTIDE SEQUENCE</scope>
    <source>
        <tissue evidence="2">Leaf extractions</tissue>
    </source>
</reference>
<dbReference type="InParanoid" id="A0A058ZRD1"/>
<evidence type="ECO:0000313" key="2">
    <source>
        <dbReference type="EMBL" id="KAK2631964.1"/>
    </source>
</evidence>
<organism evidence="3">
    <name type="scientific">Eucalyptus grandis</name>
    <name type="common">Flooded gum</name>
    <dbReference type="NCBI Taxonomy" id="71139"/>
    <lineage>
        <taxon>Eukaryota</taxon>
        <taxon>Viridiplantae</taxon>
        <taxon>Streptophyta</taxon>
        <taxon>Embryophyta</taxon>
        <taxon>Tracheophyta</taxon>
        <taxon>Spermatophyta</taxon>
        <taxon>Magnoliopsida</taxon>
        <taxon>eudicotyledons</taxon>
        <taxon>Gunneridae</taxon>
        <taxon>Pentapetalae</taxon>
        <taxon>rosids</taxon>
        <taxon>malvids</taxon>
        <taxon>Myrtales</taxon>
        <taxon>Myrtaceae</taxon>
        <taxon>Myrtoideae</taxon>
        <taxon>Eucalypteae</taxon>
        <taxon>Eucalyptus</taxon>
    </lineage>
</organism>
<evidence type="ECO:0000313" key="3">
    <source>
        <dbReference type="EMBL" id="KCW44342.1"/>
    </source>
</evidence>
<dbReference type="EMBL" id="KK199418">
    <property type="protein sequence ID" value="KCW44342.1"/>
    <property type="molecule type" value="Genomic_DNA"/>
</dbReference>
<reference evidence="2" key="2">
    <citation type="journal article" date="2014" name="Nature">
        <title>The genome of Eucalyptus grandis.</title>
        <authorList>
            <person name="Myburg A.A."/>
            <person name="Grattapaglia D."/>
            <person name="Tuskan G.A."/>
            <person name="Hellsten U."/>
            <person name="Hayes R.D."/>
            <person name="Grimwood J."/>
            <person name="Jenkins J."/>
            <person name="Lindquist E."/>
            <person name="Tice H."/>
            <person name="Bauer D."/>
            <person name="Goodstein D.M."/>
            <person name="Dubchak I."/>
            <person name="Poliakov A."/>
            <person name="Mizrachi E."/>
            <person name="Kullan A.R."/>
            <person name="Hussey S.G."/>
            <person name="Pinard D."/>
            <person name="van der Merwe K."/>
            <person name="Singh P."/>
            <person name="van Jaarsveld I."/>
            <person name="Silva-Junior O.B."/>
            <person name="Togawa R.C."/>
            <person name="Pappas M.R."/>
            <person name="Faria D.A."/>
            <person name="Sansaloni C.P."/>
            <person name="Petroli C.D."/>
            <person name="Yang X."/>
            <person name="Ranjan P."/>
            <person name="Tschaplinski T.J."/>
            <person name="Ye C.Y."/>
            <person name="Li T."/>
            <person name="Sterck L."/>
            <person name="Vanneste K."/>
            <person name="Murat F."/>
            <person name="Soler M."/>
            <person name="Clemente H.S."/>
            <person name="Saidi N."/>
            <person name="Cassan-Wang H."/>
            <person name="Dunand C."/>
            <person name="Hefer C.A."/>
            <person name="Bornberg-Bauer E."/>
            <person name="Kersting A.R."/>
            <person name="Vining K."/>
            <person name="Amarasinghe V."/>
            <person name="Ranik M."/>
            <person name="Naithani S."/>
            <person name="Elser J."/>
            <person name="Boyd A.E."/>
            <person name="Liston A."/>
            <person name="Spatafora J.W."/>
            <person name="Dharmwardhana P."/>
            <person name="Raja R."/>
            <person name="Sullivan C."/>
            <person name="Romanel E."/>
            <person name="Alves-Ferreira M."/>
            <person name="Kulheim C."/>
            <person name="Foley W."/>
            <person name="Carocha V."/>
            <person name="Paiva J."/>
            <person name="Kudrna D."/>
            <person name="Brommonschenkel S.H."/>
            <person name="Pasquali G."/>
            <person name="Byrne M."/>
            <person name="Rigault P."/>
            <person name="Tibbits J."/>
            <person name="Spokevicius A."/>
            <person name="Jones R.C."/>
            <person name="Steane D.A."/>
            <person name="Vaillancourt R.E."/>
            <person name="Potts B.M."/>
            <person name="Joubert F."/>
            <person name="Barry K."/>
            <person name="Pappas G.J."/>
            <person name="Strauss S.H."/>
            <person name="Jaiswal P."/>
            <person name="Grima-Pettenati J."/>
            <person name="Salse J."/>
            <person name="Van de Peer Y."/>
            <person name="Rokhsar D.S."/>
            <person name="Schmutz J."/>
        </authorList>
    </citation>
    <scope>NUCLEOTIDE SEQUENCE</scope>
    <source>
        <tissue evidence="2">Leaf extractions</tissue>
    </source>
</reference>
<dbReference type="PANTHER" id="PTHR31170:SF25">
    <property type="entry name" value="BNAA09G04570D PROTEIN"/>
    <property type="match status" value="1"/>
</dbReference>
<accession>A0A058ZRD1</accession>
<protein>
    <submittedName>
        <fullName evidence="3">Uncharacterized protein</fullName>
    </submittedName>
</protein>
<dbReference type="eggNOG" id="ENOG502RY48">
    <property type="taxonomic scope" value="Eukaryota"/>
</dbReference>
<dbReference type="Gramene" id="KCW44342">
    <property type="protein sequence ID" value="KCW44342"/>
    <property type="gene ID" value="EUGRSUZ_L02195"/>
</dbReference>
<proteinExistence type="predicted"/>
<dbReference type="OMA" id="SEHMLDI"/>
<feature type="transmembrane region" description="Helical" evidence="1">
    <location>
        <begin position="417"/>
        <end position="438"/>
    </location>
</feature>
<evidence type="ECO:0000256" key="1">
    <source>
        <dbReference type="SAM" id="Phobius"/>
    </source>
</evidence>
<keyword evidence="1" id="KW-0812">Transmembrane</keyword>
<dbReference type="InterPro" id="IPR004158">
    <property type="entry name" value="DUF247_pln"/>
</dbReference>
<dbReference type="EMBL" id="MU848901">
    <property type="protein sequence ID" value="KAK2631964.1"/>
    <property type="molecule type" value="Genomic_DNA"/>
</dbReference>
<dbReference type="Pfam" id="PF03140">
    <property type="entry name" value="DUF247"/>
    <property type="match status" value="1"/>
</dbReference>
<keyword evidence="4" id="KW-1185">Reference proteome</keyword>
<evidence type="ECO:0000313" key="4">
    <source>
        <dbReference type="Proteomes" id="UP000030711"/>
    </source>
</evidence>
<keyword evidence="1" id="KW-1133">Transmembrane helix</keyword>
<dbReference type="FunCoup" id="A0A058ZRD1">
    <property type="interactions" value="164"/>
</dbReference>
<dbReference type="Proteomes" id="UP000030711">
    <property type="component" value="Unassembled WGS sequence"/>
</dbReference>
<name>A0A058ZRD1_EUCGR</name>